<keyword evidence="8" id="KW-1185">Reference proteome</keyword>
<dbReference type="Pfam" id="PF01565">
    <property type="entry name" value="FAD_binding_4"/>
    <property type="match status" value="1"/>
</dbReference>
<dbReference type="Pfam" id="PF08031">
    <property type="entry name" value="BBE"/>
    <property type="match status" value="1"/>
</dbReference>
<name>A0A7M2SXJ4_9ACTN</name>
<reference evidence="7 8" key="1">
    <citation type="submission" date="2020-10" db="EMBL/GenBank/DDBJ databases">
        <title>Streptomyces ferrugineus complate genome analysis.</title>
        <authorList>
            <person name="Anwar N."/>
        </authorList>
    </citation>
    <scope>NUCLEOTIDE SEQUENCE [LARGE SCALE GENOMIC DNA]</scope>
    <source>
        <strain evidence="7 8">CCTCC AA2014009</strain>
    </source>
</reference>
<comment type="similarity">
    <text evidence="2">Belongs to the oxygen-dependent FAD-linked oxidoreductase family.</text>
</comment>
<dbReference type="GO" id="GO:0016491">
    <property type="term" value="F:oxidoreductase activity"/>
    <property type="evidence" value="ECO:0007669"/>
    <property type="project" value="UniProtKB-KW"/>
</dbReference>
<proteinExistence type="inferred from homology"/>
<dbReference type="RefSeq" id="WP_194048962.1">
    <property type="nucleotide sequence ID" value="NZ_CP063373.1"/>
</dbReference>
<organism evidence="7 8">
    <name type="scientific">Streptomyces ferrugineus</name>
    <dbReference type="NCBI Taxonomy" id="1413221"/>
    <lineage>
        <taxon>Bacteria</taxon>
        <taxon>Bacillati</taxon>
        <taxon>Actinomycetota</taxon>
        <taxon>Actinomycetes</taxon>
        <taxon>Kitasatosporales</taxon>
        <taxon>Streptomycetaceae</taxon>
        <taxon>Streptomyces</taxon>
    </lineage>
</organism>
<dbReference type="InterPro" id="IPR050416">
    <property type="entry name" value="FAD-linked_Oxidoreductase"/>
</dbReference>
<dbReference type="PANTHER" id="PTHR42973">
    <property type="entry name" value="BINDING OXIDOREDUCTASE, PUTATIVE (AFU_ORTHOLOGUE AFUA_1G17690)-RELATED"/>
    <property type="match status" value="1"/>
</dbReference>
<keyword evidence="5" id="KW-0560">Oxidoreductase</keyword>
<protein>
    <submittedName>
        <fullName evidence="7">FAD-binding oxidoreductase</fullName>
    </submittedName>
</protein>
<evidence type="ECO:0000256" key="2">
    <source>
        <dbReference type="ARBA" id="ARBA00005466"/>
    </source>
</evidence>
<dbReference type="Gene3D" id="3.30.43.10">
    <property type="entry name" value="Uridine Diphospho-n-acetylenolpyruvylglucosamine Reductase, domain 2"/>
    <property type="match status" value="1"/>
</dbReference>
<dbReference type="Gene3D" id="3.40.462.20">
    <property type="match status" value="1"/>
</dbReference>
<dbReference type="SUPFAM" id="SSF56176">
    <property type="entry name" value="FAD-binding/transporter-associated domain-like"/>
    <property type="match status" value="1"/>
</dbReference>
<dbReference type="KEGG" id="sfeu:IM697_19380"/>
<dbReference type="InterPro" id="IPR016166">
    <property type="entry name" value="FAD-bd_PCMH"/>
</dbReference>
<dbReference type="AlphaFoldDB" id="A0A7M2SXJ4"/>
<evidence type="ECO:0000313" key="8">
    <source>
        <dbReference type="Proteomes" id="UP000594205"/>
    </source>
</evidence>
<dbReference type="PANTHER" id="PTHR42973:SF39">
    <property type="entry name" value="FAD-BINDING PCMH-TYPE DOMAIN-CONTAINING PROTEIN"/>
    <property type="match status" value="1"/>
</dbReference>
<dbReference type="InterPro" id="IPR006094">
    <property type="entry name" value="Oxid_FAD_bind_N"/>
</dbReference>
<dbReference type="GO" id="GO:0071949">
    <property type="term" value="F:FAD binding"/>
    <property type="evidence" value="ECO:0007669"/>
    <property type="project" value="InterPro"/>
</dbReference>
<feature type="domain" description="FAD-binding PCMH-type" evidence="6">
    <location>
        <begin position="42"/>
        <end position="213"/>
    </location>
</feature>
<keyword evidence="4" id="KW-0274">FAD</keyword>
<gene>
    <name evidence="7" type="ORF">IM697_19380</name>
</gene>
<evidence type="ECO:0000259" key="6">
    <source>
        <dbReference type="PROSITE" id="PS51387"/>
    </source>
</evidence>
<evidence type="ECO:0000256" key="4">
    <source>
        <dbReference type="ARBA" id="ARBA00022827"/>
    </source>
</evidence>
<dbReference type="EMBL" id="CP063373">
    <property type="protein sequence ID" value="QOV40375.1"/>
    <property type="molecule type" value="Genomic_DNA"/>
</dbReference>
<evidence type="ECO:0000256" key="1">
    <source>
        <dbReference type="ARBA" id="ARBA00001974"/>
    </source>
</evidence>
<dbReference type="InterPro" id="IPR012951">
    <property type="entry name" value="BBE"/>
</dbReference>
<dbReference type="Gene3D" id="3.30.465.10">
    <property type="match status" value="1"/>
</dbReference>
<evidence type="ECO:0000256" key="3">
    <source>
        <dbReference type="ARBA" id="ARBA00022630"/>
    </source>
</evidence>
<dbReference type="InterPro" id="IPR016169">
    <property type="entry name" value="FAD-bd_PCMH_sub2"/>
</dbReference>
<sequence length="461" mass="49776">MATYTPTLDERLLDRLRGAVRGDVVQPGDPAYDEARKVYNAMHDRRPAIIVRAVDAGDVIATVDFARDQGLPLAVRGGSHSVPGYGTCDGGVVLDLGRMRGIRVDPDARTAWVEGGCTWADVNHATHAFGLATTGGIVSTTGVGGLTTGGGLGHLARRCGLACDNLVAVDLVTADGSFMTCTDDQHGDLMWAVRGGGGNFGVVTSFAYRLHPVADILGGPTFFPLDADVIRRYRELVAEADERLGAVFVVGLGPPVPFLPERWHGRPLCGVIACWSGPPDEDDEIRDRIAALGPVVGRHLERMPYPVINTLFDDLVPAGLYHYWKGSFTQGLPDGAVNALVQYGAATPSIQSVTVVFPIDGACHRVGPEDTAFSYRDADYAIALSPTLTTREECEAQKGWVRAFHGALETHSMGGGYVNFMDGDDQDRVRANYRTNHDRLRDLKRRYDPGNLFRLNHNIAP</sequence>
<evidence type="ECO:0000313" key="7">
    <source>
        <dbReference type="EMBL" id="QOV40375.1"/>
    </source>
</evidence>
<accession>A0A7M2SXJ4</accession>
<dbReference type="Proteomes" id="UP000594205">
    <property type="component" value="Chromosome"/>
</dbReference>
<comment type="cofactor">
    <cofactor evidence="1">
        <name>FAD</name>
        <dbReference type="ChEBI" id="CHEBI:57692"/>
    </cofactor>
</comment>
<dbReference type="PROSITE" id="PS51387">
    <property type="entry name" value="FAD_PCMH"/>
    <property type="match status" value="1"/>
</dbReference>
<dbReference type="InterPro" id="IPR016167">
    <property type="entry name" value="FAD-bd_PCMH_sub1"/>
</dbReference>
<dbReference type="InterPro" id="IPR036318">
    <property type="entry name" value="FAD-bd_PCMH-like_sf"/>
</dbReference>
<evidence type="ECO:0000256" key="5">
    <source>
        <dbReference type="ARBA" id="ARBA00023002"/>
    </source>
</evidence>
<keyword evidence="3" id="KW-0285">Flavoprotein</keyword>